<evidence type="ECO:0000313" key="1">
    <source>
        <dbReference type="EMBL" id="GIY76230.1"/>
    </source>
</evidence>
<accession>A0AAV4W457</accession>
<comment type="caution">
    <text evidence="1">The sequence shown here is derived from an EMBL/GenBank/DDBJ whole genome shotgun (WGS) entry which is preliminary data.</text>
</comment>
<keyword evidence="2" id="KW-1185">Reference proteome</keyword>
<evidence type="ECO:0000313" key="2">
    <source>
        <dbReference type="Proteomes" id="UP001054945"/>
    </source>
</evidence>
<sequence>MTENLFTEDNQGDHWTVTMVTEFRHESKEERQQMMGTTKMTENLFTEDNQGDHWTVTMATEFRYESKEEHQHQMMGCKQIV</sequence>
<protein>
    <submittedName>
        <fullName evidence="1">Uncharacterized protein</fullName>
    </submittedName>
</protein>
<dbReference type="Proteomes" id="UP001054945">
    <property type="component" value="Unassembled WGS sequence"/>
</dbReference>
<gene>
    <name evidence="1" type="ORF">CEXT_382891</name>
</gene>
<proteinExistence type="predicted"/>
<dbReference type="AlphaFoldDB" id="A0AAV4W457"/>
<organism evidence="1 2">
    <name type="scientific">Caerostris extrusa</name>
    <name type="common">Bark spider</name>
    <name type="synonym">Caerostris bankana</name>
    <dbReference type="NCBI Taxonomy" id="172846"/>
    <lineage>
        <taxon>Eukaryota</taxon>
        <taxon>Metazoa</taxon>
        <taxon>Ecdysozoa</taxon>
        <taxon>Arthropoda</taxon>
        <taxon>Chelicerata</taxon>
        <taxon>Arachnida</taxon>
        <taxon>Araneae</taxon>
        <taxon>Araneomorphae</taxon>
        <taxon>Entelegynae</taxon>
        <taxon>Araneoidea</taxon>
        <taxon>Araneidae</taxon>
        <taxon>Caerostris</taxon>
    </lineage>
</organism>
<reference evidence="1 2" key="1">
    <citation type="submission" date="2021-06" db="EMBL/GenBank/DDBJ databases">
        <title>Caerostris extrusa draft genome.</title>
        <authorList>
            <person name="Kono N."/>
            <person name="Arakawa K."/>
        </authorList>
    </citation>
    <scope>NUCLEOTIDE SEQUENCE [LARGE SCALE GENOMIC DNA]</scope>
</reference>
<dbReference type="EMBL" id="BPLR01015452">
    <property type="protein sequence ID" value="GIY76230.1"/>
    <property type="molecule type" value="Genomic_DNA"/>
</dbReference>
<name>A0AAV4W457_CAEEX</name>